<dbReference type="OrthoDB" id="9863769at2"/>
<keyword evidence="2" id="KW-1185">Reference proteome</keyword>
<protein>
    <recommendedName>
        <fullName evidence="3">RsbT co-antagonist protein RsbRD N-terminal domain-containing protein</fullName>
    </recommendedName>
</protein>
<organism evidence="1 2">
    <name type="scientific">Polyangium spumosum</name>
    <dbReference type="NCBI Taxonomy" id="889282"/>
    <lineage>
        <taxon>Bacteria</taxon>
        <taxon>Pseudomonadati</taxon>
        <taxon>Myxococcota</taxon>
        <taxon>Polyangia</taxon>
        <taxon>Polyangiales</taxon>
        <taxon>Polyangiaceae</taxon>
        <taxon>Polyangium</taxon>
    </lineage>
</organism>
<dbReference type="Proteomes" id="UP000440224">
    <property type="component" value="Unassembled WGS sequence"/>
</dbReference>
<evidence type="ECO:0008006" key="3">
    <source>
        <dbReference type="Google" id="ProtNLM"/>
    </source>
</evidence>
<reference evidence="1 2" key="1">
    <citation type="submission" date="2019-10" db="EMBL/GenBank/DDBJ databases">
        <title>A soil myxobacterium in the family Polyangiaceae.</title>
        <authorList>
            <person name="Li Y."/>
            <person name="Wang J."/>
        </authorList>
    </citation>
    <scope>NUCLEOTIDE SEQUENCE [LARGE SCALE GENOMIC DNA]</scope>
    <source>
        <strain evidence="1 2">DSM 14734</strain>
    </source>
</reference>
<dbReference type="EMBL" id="WJIE01000006">
    <property type="protein sequence ID" value="MRG94792.1"/>
    <property type="molecule type" value="Genomic_DNA"/>
</dbReference>
<accession>A0A6N7PRI0</accession>
<dbReference type="RefSeq" id="WP_153821600.1">
    <property type="nucleotide sequence ID" value="NZ_WJIE01000006.1"/>
</dbReference>
<proteinExistence type="predicted"/>
<name>A0A6N7PRI0_9BACT</name>
<gene>
    <name evidence="1" type="ORF">GF068_23135</name>
</gene>
<dbReference type="AlphaFoldDB" id="A0A6N7PRI0"/>
<evidence type="ECO:0000313" key="1">
    <source>
        <dbReference type="EMBL" id="MRG94792.1"/>
    </source>
</evidence>
<evidence type="ECO:0000313" key="2">
    <source>
        <dbReference type="Proteomes" id="UP000440224"/>
    </source>
</evidence>
<sequence length="140" mass="15502">MESWAAEVVELWKKNRIPLAERTLQALQQNPHVPVKSYTFEDFIQMVDGTGAMIAEELEARGSDVRDTWLNSVVPGILSQGQPLSALVGQVTMNAIVIYNLLVPLASEEHRAKIGSFIQNWYAKFNTDLVAVGLEYAKGG</sequence>
<comment type="caution">
    <text evidence="1">The sequence shown here is derived from an EMBL/GenBank/DDBJ whole genome shotgun (WGS) entry which is preliminary data.</text>
</comment>